<comment type="subcellular location">
    <subcellularLocation>
        <location evidence="1">Cell membrane</location>
        <topology evidence="1">Multi-pass membrane protein</topology>
    </subcellularLocation>
</comment>
<dbReference type="RefSeq" id="WP_113693114.1">
    <property type="nucleotide sequence ID" value="NZ_CP015163.1"/>
</dbReference>
<evidence type="ECO:0000256" key="4">
    <source>
        <dbReference type="ARBA" id="ARBA00022989"/>
    </source>
</evidence>
<evidence type="ECO:0000256" key="6">
    <source>
        <dbReference type="SAM" id="Phobius"/>
    </source>
</evidence>
<evidence type="ECO:0000256" key="2">
    <source>
        <dbReference type="ARBA" id="ARBA00022475"/>
    </source>
</evidence>
<feature type="domain" description="DUF3817" evidence="7">
    <location>
        <begin position="22"/>
        <end position="108"/>
    </location>
</feature>
<dbReference type="EMBL" id="CP015163">
    <property type="protein sequence ID" value="AXB43877.1"/>
    <property type="molecule type" value="Genomic_DNA"/>
</dbReference>
<evidence type="ECO:0000256" key="3">
    <source>
        <dbReference type="ARBA" id="ARBA00022692"/>
    </source>
</evidence>
<evidence type="ECO:0000313" key="8">
    <source>
        <dbReference type="EMBL" id="AXB43877.1"/>
    </source>
</evidence>
<dbReference type="GO" id="GO:0005886">
    <property type="term" value="C:plasma membrane"/>
    <property type="evidence" value="ECO:0007669"/>
    <property type="project" value="UniProtKB-SubCell"/>
</dbReference>
<dbReference type="KEGG" id="aab:A4R43_16220"/>
<dbReference type="NCBIfam" id="TIGR03954">
    <property type="entry name" value="integ_memb_HG"/>
    <property type="match status" value="1"/>
</dbReference>
<sequence>MVSAQDDTKDGTERAAALRGPLARFRVAAYVTGVGLLGLVVVMIWRYVFDNPGPSAVYSPIHGVVFMVYAALTIDLAIKARWSWKAVAGVLLAGCVPFVSFVVERKVTAKTLAGEQL</sequence>
<dbReference type="Proteomes" id="UP000250434">
    <property type="component" value="Chromosome"/>
</dbReference>
<gene>
    <name evidence="8" type="ORF">A4R43_16220</name>
</gene>
<dbReference type="OrthoDB" id="9342687at2"/>
<evidence type="ECO:0000256" key="5">
    <source>
        <dbReference type="ARBA" id="ARBA00023136"/>
    </source>
</evidence>
<dbReference type="AlphaFoldDB" id="A0A344L753"/>
<evidence type="ECO:0000313" key="9">
    <source>
        <dbReference type="Proteomes" id="UP000250434"/>
    </source>
</evidence>
<accession>A0A344L753</accession>
<keyword evidence="3 6" id="KW-0812">Transmembrane</keyword>
<organism evidence="8 9">
    <name type="scientific">Amycolatopsis albispora</name>
    <dbReference type="NCBI Taxonomy" id="1804986"/>
    <lineage>
        <taxon>Bacteria</taxon>
        <taxon>Bacillati</taxon>
        <taxon>Actinomycetota</taxon>
        <taxon>Actinomycetes</taxon>
        <taxon>Pseudonocardiales</taxon>
        <taxon>Pseudonocardiaceae</taxon>
        <taxon>Amycolatopsis</taxon>
    </lineage>
</organism>
<evidence type="ECO:0000256" key="1">
    <source>
        <dbReference type="ARBA" id="ARBA00004651"/>
    </source>
</evidence>
<name>A0A344L753_9PSEU</name>
<dbReference type="Pfam" id="PF12823">
    <property type="entry name" value="DUF3817"/>
    <property type="match status" value="1"/>
</dbReference>
<feature type="transmembrane region" description="Helical" evidence="6">
    <location>
        <begin position="27"/>
        <end position="49"/>
    </location>
</feature>
<protein>
    <recommendedName>
        <fullName evidence="7">DUF3817 domain-containing protein</fullName>
    </recommendedName>
</protein>
<keyword evidence="2" id="KW-1003">Cell membrane</keyword>
<keyword evidence="5 6" id="KW-0472">Membrane</keyword>
<keyword evidence="4 6" id="KW-1133">Transmembrane helix</keyword>
<dbReference type="PANTHER" id="PTHR40077">
    <property type="entry name" value="MEMBRANE PROTEIN-RELATED"/>
    <property type="match status" value="1"/>
</dbReference>
<feature type="transmembrane region" description="Helical" evidence="6">
    <location>
        <begin position="86"/>
        <end position="103"/>
    </location>
</feature>
<dbReference type="PANTHER" id="PTHR40077:SF2">
    <property type="entry name" value="MEMBRANE PROTEIN"/>
    <property type="match status" value="1"/>
</dbReference>
<evidence type="ECO:0000259" key="7">
    <source>
        <dbReference type="Pfam" id="PF12823"/>
    </source>
</evidence>
<keyword evidence="9" id="KW-1185">Reference proteome</keyword>
<dbReference type="InterPro" id="IPR023845">
    <property type="entry name" value="DUF3817_TM"/>
</dbReference>
<feature type="transmembrane region" description="Helical" evidence="6">
    <location>
        <begin position="55"/>
        <end position="74"/>
    </location>
</feature>
<reference evidence="8 9" key="1">
    <citation type="submission" date="2016-04" db="EMBL/GenBank/DDBJ databases">
        <title>Complete genome sequence and analysis of deep-sea sediment isolate, Amycolatopsis sp. WP1.</title>
        <authorList>
            <person name="Wang H."/>
            <person name="Chen S."/>
            <person name="Wu Q."/>
        </authorList>
    </citation>
    <scope>NUCLEOTIDE SEQUENCE [LARGE SCALE GENOMIC DNA]</scope>
    <source>
        <strain evidence="8 9">WP1</strain>
    </source>
</reference>
<proteinExistence type="predicted"/>